<name>A0A7S3SFT6_9SPIT</name>
<feature type="region of interest" description="Disordered" evidence="1">
    <location>
        <begin position="77"/>
        <end position="98"/>
    </location>
</feature>
<sequence>MAEAGSQMPGGKAAAINAFAGPIQPTDIFEHVLKIGVAARKHERDNFVEGLKAMEDPSGFTPQDPVTVAAPKRMAGGVSANLQRRSGWPPGGMHEHGW</sequence>
<proteinExistence type="predicted"/>
<protein>
    <submittedName>
        <fullName evidence="2">Uncharacterized protein</fullName>
    </submittedName>
</protein>
<gene>
    <name evidence="2" type="ORF">SACU0126_LOCUS13796</name>
</gene>
<dbReference type="EMBL" id="HBIQ01043072">
    <property type="protein sequence ID" value="CAE0553558.1"/>
    <property type="molecule type" value="Transcribed_RNA"/>
</dbReference>
<reference evidence="2" key="1">
    <citation type="submission" date="2021-01" db="EMBL/GenBank/DDBJ databases">
        <authorList>
            <person name="Corre E."/>
            <person name="Pelletier E."/>
            <person name="Niang G."/>
            <person name="Scheremetjew M."/>
            <person name="Finn R."/>
            <person name="Kale V."/>
            <person name="Holt S."/>
            <person name="Cochrane G."/>
            <person name="Meng A."/>
            <person name="Brown T."/>
            <person name="Cohen L."/>
        </authorList>
    </citation>
    <scope>NUCLEOTIDE SEQUENCE</scope>
    <source>
        <strain evidence="2">SPMC142</strain>
    </source>
</reference>
<evidence type="ECO:0000313" key="2">
    <source>
        <dbReference type="EMBL" id="CAE0553558.1"/>
    </source>
</evidence>
<evidence type="ECO:0000256" key="1">
    <source>
        <dbReference type="SAM" id="MobiDB-lite"/>
    </source>
</evidence>
<accession>A0A7S3SFT6</accession>
<dbReference type="AlphaFoldDB" id="A0A7S3SFT6"/>
<organism evidence="2">
    <name type="scientific">Strombidinopsis acuminata</name>
    <dbReference type="NCBI Taxonomy" id="141414"/>
    <lineage>
        <taxon>Eukaryota</taxon>
        <taxon>Sar</taxon>
        <taxon>Alveolata</taxon>
        <taxon>Ciliophora</taxon>
        <taxon>Intramacronucleata</taxon>
        <taxon>Spirotrichea</taxon>
        <taxon>Choreotrichia</taxon>
        <taxon>Choreotrichida</taxon>
        <taxon>Strombidinopsidae</taxon>
        <taxon>Strombidinopsis</taxon>
    </lineage>
</organism>